<dbReference type="EMBL" id="JAAEDA010000003">
    <property type="protein sequence ID" value="MCJ1976904.1"/>
    <property type="molecule type" value="Genomic_DNA"/>
</dbReference>
<dbReference type="SMART" id="SM00507">
    <property type="entry name" value="HNHc"/>
    <property type="match status" value="1"/>
</dbReference>
<reference evidence="2 3" key="1">
    <citation type="journal article" date="2022" name="Microbiol. Res.">
        <title>Comparative genome analysis, predicted lifestyle and antimicrobial strategies of Lactococcus carnosus and Lactococcus paracarnosus isolated from meat.</title>
        <authorList>
            <person name="Werum V."/>
            <person name="Ehrmann M."/>
            <person name="Vogel R."/>
            <person name="Hilgarth M."/>
        </authorList>
    </citation>
    <scope>NUCLEOTIDE SEQUENCE [LARGE SCALE GENOMIC DNA]</scope>
    <source>
        <strain evidence="2 3">TMW21897</strain>
    </source>
</reference>
<organism evidence="2 3">
    <name type="scientific">Pseudolactococcus paracarnosus</name>
    <dbReference type="NCBI Taxonomy" id="2749962"/>
    <lineage>
        <taxon>Bacteria</taxon>
        <taxon>Bacillati</taxon>
        <taxon>Bacillota</taxon>
        <taxon>Bacilli</taxon>
        <taxon>Lactobacillales</taxon>
        <taxon>Streptococcaceae</taxon>
        <taxon>Pseudolactococcus</taxon>
    </lineage>
</organism>
<dbReference type="InterPro" id="IPR044925">
    <property type="entry name" value="His-Me_finger_sf"/>
</dbReference>
<accession>A0ABT0AK17</accession>
<dbReference type="InterPro" id="IPR036388">
    <property type="entry name" value="WH-like_DNA-bd_sf"/>
</dbReference>
<evidence type="ECO:0000313" key="2">
    <source>
        <dbReference type="EMBL" id="MCJ1976904.1"/>
    </source>
</evidence>
<dbReference type="RefSeq" id="WP_243913776.1">
    <property type="nucleotide sequence ID" value="NZ_JAAEDA010000003.1"/>
</dbReference>
<comment type="caution">
    <text evidence="2">The sequence shown here is derived from an EMBL/GenBank/DDBJ whole genome shotgun (WGS) entry which is preliminary data.</text>
</comment>
<dbReference type="InterPro" id="IPR010902">
    <property type="entry name" value="NUMOD4"/>
</dbReference>
<dbReference type="Gene3D" id="3.90.75.20">
    <property type="match status" value="1"/>
</dbReference>
<protein>
    <recommendedName>
        <fullName evidence="1">HNH nuclease domain-containing protein</fullName>
    </recommendedName>
</protein>
<dbReference type="Proteomes" id="UP001522462">
    <property type="component" value="Unassembled WGS sequence"/>
</dbReference>
<dbReference type="SUPFAM" id="SSF54060">
    <property type="entry name" value="His-Me finger endonucleases"/>
    <property type="match status" value="1"/>
</dbReference>
<evidence type="ECO:0000259" key="1">
    <source>
        <dbReference type="SMART" id="SM00507"/>
    </source>
</evidence>
<sequence length="196" mass="22932">MEIWKDIKGFEGYYQVSDNGNVRSVTRHDGVHERIGQLIKPTLKHNGYLQVGLRKHNKRKFLSIHRLVAIHFIDNPENKPQVNHIDCNKQNNNINNLEWATSKENLYHAKINGLRNNMPRGEKHPSFGKFAENSKTAKPVIRYERKTGKTKLYEAKILAKNDGFDVTSISKCCHKKLKTHKGYEWYFEKDFDKDIV</sequence>
<gene>
    <name evidence="2" type="ORF">GYN19_02890</name>
</gene>
<evidence type="ECO:0000313" key="3">
    <source>
        <dbReference type="Proteomes" id="UP001522462"/>
    </source>
</evidence>
<dbReference type="InterPro" id="IPR003615">
    <property type="entry name" value="HNH_nuc"/>
</dbReference>
<feature type="domain" description="HNH nuclease" evidence="1">
    <location>
        <begin position="56"/>
        <end position="106"/>
    </location>
</feature>
<dbReference type="Gene3D" id="1.10.10.10">
    <property type="entry name" value="Winged helix-like DNA-binding domain superfamily/Winged helix DNA-binding domain"/>
    <property type="match status" value="1"/>
</dbReference>
<keyword evidence="3" id="KW-1185">Reference proteome</keyword>
<dbReference type="Pfam" id="PF13392">
    <property type="entry name" value="HNH_3"/>
    <property type="match status" value="1"/>
</dbReference>
<dbReference type="Pfam" id="PF07463">
    <property type="entry name" value="NUMOD4"/>
    <property type="match status" value="1"/>
</dbReference>
<proteinExistence type="predicted"/>
<name>A0ABT0AK17_9LACT</name>